<protein>
    <recommendedName>
        <fullName evidence="6 7">Methionine aminopeptidase</fullName>
        <shortName evidence="6">MAP</shortName>
        <shortName evidence="6">MetAP</shortName>
        <ecNumber evidence="6 7">3.4.11.18</ecNumber>
    </recommendedName>
    <alternativeName>
        <fullName evidence="6">Peptidase M</fullName>
    </alternativeName>
</protein>
<dbReference type="NCBIfam" id="TIGR00500">
    <property type="entry name" value="met_pdase_I"/>
    <property type="match status" value="1"/>
</dbReference>
<dbReference type="InterPro" id="IPR002467">
    <property type="entry name" value="Pept_M24A_MAP1"/>
</dbReference>
<name>A0A0W0RC20_LEGBO</name>
<feature type="binding site" evidence="6">
    <location>
        <position position="232"/>
    </location>
    <ligand>
        <name>a divalent metal cation</name>
        <dbReference type="ChEBI" id="CHEBI:60240"/>
        <label>2</label>
        <note>catalytic</note>
    </ligand>
</feature>
<feature type="binding site" evidence="6">
    <location>
        <position position="232"/>
    </location>
    <ligand>
        <name>a divalent metal cation</name>
        <dbReference type="ChEBI" id="CHEBI:60240"/>
        <label>1</label>
    </ligand>
</feature>
<dbReference type="EC" id="3.4.11.18" evidence="6 7"/>
<keyword evidence="5 6" id="KW-0378">Hydrolase</keyword>
<comment type="catalytic activity">
    <reaction evidence="6 7">
        <text>Release of N-terminal amino acids, preferentially methionine, from peptides and arylamides.</text>
        <dbReference type="EC" id="3.4.11.18"/>
    </reaction>
</comment>
<accession>A0A0W0RC20</accession>
<dbReference type="InterPro" id="IPR000994">
    <property type="entry name" value="Pept_M24"/>
</dbReference>
<dbReference type="GO" id="GO:0005829">
    <property type="term" value="C:cytosol"/>
    <property type="evidence" value="ECO:0007669"/>
    <property type="project" value="TreeGrafter"/>
</dbReference>
<dbReference type="EMBL" id="LNXU01000052">
    <property type="protein sequence ID" value="KTC68565.1"/>
    <property type="molecule type" value="Genomic_DNA"/>
</dbReference>
<evidence type="ECO:0000256" key="5">
    <source>
        <dbReference type="ARBA" id="ARBA00022801"/>
    </source>
</evidence>
<dbReference type="HAMAP" id="MF_01974">
    <property type="entry name" value="MetAP_1"/>
    <property type="match status" value="1"/>
</dbReference>
<keyword evidence="10" id="KW-1185">Reference proteome</keyword>
<dbReference type="SUPFAM" id="SSF55920">
    <property type="entry name" value="Creatinase/aminopeptidase"/>
    <property type="match status" value="1"/>
</dbReference>
<evidence type="ECO:0000259" key="8">
    <source>
        <dbReference type="Pfam" id="PF00557"/>
    </source>
</evidence>
<comment type="caution">
    <text evidence="9">The sequence shown here is derived from an EMBL/GenBank/DDBJ whole genome shotgun (WGS) entry which is preliminary data.</text>
</comment>
<feature type="binding site" evidence="6">
    <location>
        <position position="105"/>
    </location>
    <ligand>
        <name>a divalent metal cation</name>
        <dbReference type="ChEBI" id="CHEBI:60240"/>
        <label>2</label>
        <note>catalytic</note>
    </ligand>
</feature>
<dbReference type="Pfam" id="PF00557">
    <property type="entry name" value="Peptidase_M24"/>
    <property type="match status" value="1"/>
</dbReference>
<dbReference type="OrthoDB" id="9802055at2"/>
<evidence type="ECO:0000256" key="6">
    <source>
        <dbReference type="HAMAP-Rule" id="MF_01974"/>
    </source>
</evidence>
<keyword evidence="4 6" id="KW-0479">Metal-binding</keyword>
<comment type="function">
    <text evidence="1 6">Removes the N-terminal methionine from nascent proteins. The N-terminal methionine is often cleaved when the second residue in the primary sequence is small and uncharged (Met-Ala-, Cys, Gly, Pro, Ser, Thr, or Val). Requires deformylation of the N(alpha)-formylated initiator methionine before it can be hydrolyzed.</text>
</comment>
<dbReference type="GO" id="GO:0004239">
    <property type="term" value="F:initiator methionyl aminopeptidase activity"/>
    <property type="evidence" value="ECO:0007669"/>
    <property type="project" value="UniProtKB-UniRule"/>
</dbReference>
<evidence type="ECO:0000256" key="1">
    <source>
        <dbReference type="ARBA" id="ARBA00002521"/>
    </source>
</evidence>
<feature type="binding site" evidence="6">
    <location>
        <position position="77"/>
    </location>
    <ligand>
        <name>substrate</name>
    </ligand>
</feature>
<organism evidence="9 10">
    <name type="scientific">Legionella bozemanae</name>
    <name type="common">Fluoribacter bozemanae</name>
    <dbReference type="NCBI Taxonomy" id="447"/>
    <lineage>
        <taxon>Bacteria</taxon>
        <taxon>Pseudomonadati</taxon>
        <taxon>Pseudomonadota</taxon>
        <taxon>Gammaproteobacteria</taxon>
        <taxon>Legionellales</taxon>
        <taxon>Legionellaceae</taxon>
        <taxon>Legionella</taxon>
    </lineage>
</organism>
<dbReference type="InterPro" id="IPR036005">
    <property type="entry name" value="Creatinase/aminopeptidase-like"/>
</dbReference>
<dbReference type="AlphaFoldDB" id="A0A0W0RC20"/>
<evidence type="ECO:0000256" key="4">
    <source>
        <dbReference type="ARBA" id="ARBA00022723"/>
    </source>
</evidence>
<dbReference type="CDD" id="cd01086">
    <property type="entry name" value="MetAP1"/>
    <property type="match status" value="1"/>
</dbReference>
<dbReference type="GO" id="GO:0046872">
    <property type="term" value="F:metal ion binding"/>
    <property type="evidence" value="ECO:0007669"/>
    <property type="project" value="UniProtKB-UniRule"/>
</dbReference>
<evidence type="ECO:0000256" key="7">
    <source>
        <dbReference type="RuleBase" id="RU003653"/>
    </source>
</evidence>
<comment type="caution">
    <text evidence="6">Lacks conserved residue(s) required for the propagation of feature annotation.</text>
</comment>
<sequence length="259" mass="28858">MLVKTPEEIQKMRIAGNLAASVLQMIEPYVVAGISTIELERICRNYIIEDLKAIPSTLNHYGFPACICTSINHVVCHGIPSNKLLKNGDIINIDVTVQKDGYIGDTSKMFLIGNVKPFAKKLVEVTQECLYKAIALVRPGARLGDIGSIIQEHAEKNRYSVVREFGGHGIGRTMWEKPDVMHFGQPNTGLSLQAGMTFTIEPMINLGSKEIKTLGDGWTVVTKDHKLSAQWEHTILVTDHGYEILTLRSDERIGTSHYW</sequence>
<evidence type="ECO:0000256" key="2">
    <source>
        <dbReference type="ARBA" id="ARBA00022438"/>
    </source>
</evidence>
<proteinExistence type="inferred from homology"/>
<comment type="cofactor">
    <cofactor evidence="6">
        <name>Co(2+)</name>
        <dbReference type="ChEBI" id="CHEBI:48828"/>
    </cofactor>
    <cofactor evidence="6">
        <name>Zn(2+)</name>
        <dbReference type="ChEBI" id="CHEBI:29105"/>
    </cofactor>
    <cofactor evidence="6">
        <name>Mn(2+)</name>
        <dbReference type="ChEBI" id="CHEBI:29035"/>
    </cofactor>
    <cofactor evidence="6">
        <name>Fe(2+)</name>
        <dbReference type="ChEBI" id="CHEBI:29033"/>
    </cofactor>
    <text evidence="6">Binds 2 divalent metal cations per subunit. Has a high-affinity and a low affinity metal-binding site. The true nature of the physiological cofactor is under debate. The enzyme is active with cobalt, zinc, manganese or divalent iron ions. Most likely, methionine aminopeptidases function as mononuclear Fe(2+)-metalloproteases under physiological conditions, and the catalytically relevant metal-binding site has been assigned to the histidine-containing high-affinity site.</text>
</comment>
<dbReference type="PATRIC" id="fig|447.4.peg.3578"/>
<gene>
    <name evidence="6" type="primary">map</name>
    <name evidence="9" type="ORF">Lboz_3348</name>
</gene>
<feature type="binding site" evidence="6">
    <location>
        <position position="94"/>
    </location>
    <ligand>
        <name>a divalent metal cation</name>
        <dbReference type="ChEBI" id="CHEBI:60240"/>
        <label>1</label>
    </ligand>
</feature>
<dbReference type="STRING" id="447.Lboz_3348"/>
<evidence type="ECO:0000313" key="9">
    <source>
        <dbReference type="EMBL" id="KTC68565.1"/>
    </source>
</evidence>
<dbReference type="GO" id="GO:0070006">
    <property type="term" value="F:metalloaminopeptidase activity"/>
    <property type="evidence" value="ECO:0007669"/>
    <property type="project" value="UniProtKB-UniRule"/>
</dbReference>
<dbReference type="PRINTS" id="PR00599">
    <property type="entry name" value="MAPEPTIDASE"/>
</dbReference>
<feature type="binding site" evidence="6">
    <location>
        <position position="168"/>
    </location>
    <ligand>
        <name>a divalent metal cation</name>
        <dbReference type="ChEBI" id="CHEBI:60240"/>
        <label>2</label>
        <note>catalytic</note>
    </ligand>
</feature>
<evidence type="ECO:0000256" key="3">
    <source>
        <dbReference type="ARBA" id="ARBA00022670"/>
    </source>
</evidence>
<dbReference type="InterPro" id="IPR001714">
    <property type="entry name" value="Pept_M24_MAP"/>
</dbReference>
<feature type="domain" description="Peptidase M24" evidence="8">
    <location>
        <begin position="10"/>
        <end position="239"/>
    </location>
</feature>
<dbReference type="GO" id="GO:0006508">
    <property type="term" value="P:proteolysis"/>
    <property type="evidence" value="ECO:0007669"/>
    <property type="project" value="UniProtKB-KW"/>
</dbReference>
<dbReference type="PANTHER" id="PTHR43330:SF27">
    <property type="entry name" value="METHIONINE AMINOPEPTIDASE"/>
    <property type="match status" value="1"/>
</dbReference>
<keyword evidence="3 6" id="KW-0645">Protease</keyword>
<comment type="subunit">
    <text evidence="6">Monomer.</text>
</comment>
<keyword evidence="2 6" id="KW-0031">Aminopeptidase</keyword>
<dbReference type="PANTHER" id="PTHR43330">
    <property type="entry name" value="METHIONINE AMINOPEPTIDASE"/>
    <property type="match status" value="1"/>
</dbReference>
<comment type="similarity">
    <text evidence="6">Belongs to the peptidase M24A family. Methionine aminopeptidase type 1 subfamily.</text>
</comment>
<reference evidence="9 10" key="1">
    <citation type="submission" date="2015-11" db="EMBL/GenBank/DDBJ databases">
        <title>Genomic analysis of 38 Legionella species identifies large and diverse effector repertoires.</title>
        <authorList>
            <person name="Burstein D."/>
            <person name="Amaro F."/>
            <person name="Zusman T."/>
            <person name="Lifshitz Z."/>
            <person name="Cohen O."/>
            <person name="Gilbert J.A."/>
            <person name="Pupko T."/>
            <person name="Shuman H.A."/>
            <person name="Segal G."/>
        </authorList>
    </citation>
    <scope>NUCLEOTIDE SEQUENCE [LARGE SCALE GENOMIC DNA]</scope>
    <source>
        <strain evidence="9 10">WIGA</strain>
    </source>
</reference>
<evidence type="ECO:0000313" key="10">
    <source>
        <dbReference type="Proteomes" id="UP000054695"/>
    </source>
</evidence>
<dbReference type="RefSeq" id="WP_058460882.1">
    <property type="nucleotide sequence ID" value="NZ_CAAAIY010000027.1"/>
</dbReference>
<feature type="binding site" evidence="6">
    <location>
        <position position="201"/>
    </location>
    <ligand>
        <name>a divalent metal cation</name>
        <dbReference type="ChEBI" id="CHEBI:60240"/>
        <label>2</label>
        <note>catalytic</note>
    </ligand>
</feature>
<dbReference type="Gene3D" id="3.90.230.10">
    <property type="entry name" value="Creatinase/methionine aminopeptidase superfamily"/>
    <property type="match status" value="1"/>
</dbReference>
<feature type="binding site" evidence="6">
    <location>
        <position position="105"/>
    </location>
    <ligand>
        <name>a divalent metal cation</name>
        <dbReference type="ChEBI" id="CHEBI:60240"/>
        <label>1</label>
    </ligand>
</feature>
<dbReference type="Proteomes" id="UP000054695">
    <property type="component" value="Unassembled WGS sequence"/>
</dbReference>